<organism evidence="5 6">
    <name type="scientific">Wickerhamomyces pijperi</name>
    <name type="common">Yeast</name>
    <name type="synonym">Pichia pijperi</name>
    <dbReference type="NCBI Taxonomy" id="599730"/>
    <lineage>
        <taxon>Eukaryota</taxon>
        <taxon>Fungi</taxon>
        <taxon>Dikarya</taxon>
        <taxon>Ascomycota</taxon>
        <taxon>Saccharomycotina</taxon>
        <taxon>Saccharomycetes</taxon>
        <taxon>Phaffomycetales</taxon>
        <taxon>Wickerhamomycetaceae</taxon>
        <taxon>Wickerhamomyces</taxon>
    </lineage>
</organism>
<dbReference type="PANTHER" id="PTHR48025">
    <property type="entry name" value="OS02G0815200 PROTEIN"/>
    <property type="match status" value="1"/>
</dbReference>
<dbReference type="PANTHER" id="PTHR48025:SF1">
    <property type="entry name" value="RRM DOMAIN-CONTAINING PROTEIN"/>
    <property type="match status" value="1"/>
</dbReference>
<evidence type="ECO:0000313" key="5">
    <source>
        <dbReference type="EMBL" id="KAH3685817.1"/>
    </source>
</evidence>
<dbReference type="InterPro" id="IPR050502">
    <property type="entry name" value="Euk_RNA-bind_prot"/>
</dbReference>
<evidence type="ECO:0000256" key="2">
    <source>
        <dbReference type="PROSITE-ProRule" id="PRU00176"/>
    </source>
</evidence>
<feature type="compositionally biased region" description="Polar residues" evidence="3">
    <location>
        <begin position="17"/>
        <end position="31"/>
    </location>
</feature>
<feature type="non-terminal residue" evidence="5">
    <location>
        <position position="1"/>
    </location>
</feature>
<feature type="region of interest" description="Disordered" evidence="3">
    <location>
        <begin position="1"/>
        <end position="47"/>
    </location>
</feature>
<dbReference type="EMBL" id="JAEUBG010001776">
    <property type="protein sequence ID" value="KAH3685817.1"/>
    <property type="molecule type" value="Genomic_DNA"/>
</dbReference>
<protein>
    <recommendedName>
        <fullName evidence="4">RRM domain-containing protein</fullName>
    </recommendedName>
</protein>
<reference evidence="5" key="1">
    <citation type="journal article" date="2021" name="Open Biol.">
        <title>Shared evolutionary footprints suggest mitochondrial oxidative damage underlies multiple complex I losses in fungi.</title>
        <authorList>
            <person name="Schikora-Tamarit M.A."/>
            <person name="Marcet-Houben M."/>
            <person name="Nosek J."/>
            <person name="Gabaldon T."/>
        </authorList>
    </citation>
    <scope>NUCLEOTIDE SEQUENCE</scope>
    <source>
        <strain evidence="5">CBS2887</strain>
    </source>
</reference>
<dbReference type="OrthoDB" id="439808at2759"/>
<name>A0A9P8Q7I6_WICPI</name>
<dbReference type="GO" id="GO:0003729">
    <property type="term" value="F:mRNA binding"/>
    <property type="evidence" value="ECO:0007669"/>
    <property type="project" value="TreeGrafter"/>
</dbReference>
<dbReference type="Gene3D" id="3.30.70.330">
    <property type="match status" value="1"/>
</dbReference>
<feature type="non-terminal residue" evidence="5">
    <location>
        <position position="80"/>
    </location>
</feature>
<evidence type="ECO:0000256" key="3">
    <source>
        <dbReference type="SAM" id="MobiDB-lite"/>
    </source>
</evidence>
<keyword evidence="1 2" id="KW-0694">RNA-binding</keyword>
<dbReference type="Pfam" id="PF00076">
    <property type="entry name" value="RRM_1"/>
    <property type="match status" value="1"/>
</dbReference>
<accession>A0A9P8Q7I6</accession>
<evidence type="ECO:0000256" key="1">
    <source>
        <dbReference type="ARBA" id="ARBA00022884"/>
    </source>
</evidence>
<dbReference type="AlphaFoldDB" id="A0A9P8Q7I6"/>
<feature type="compositionally biased region" description="Basic and acidic residues" evidence="3">
    <location>
        <begin position="1"/>
        <end position="11"/>
    </location>
</feature>
<proteinExistence type="predicted"/>
<dbReference type="InterPro" id="IPR000504">
    <property type="entry name" value="RRM_dom"/>
</dbReference>
<reference evidence="5" key="2">
    <citation type="submission" date="2021-01" db="EMBL/GenBank/DDBJ databases">
        <authorList>
            <person name="Schikora-Tamarit M.A."/>
        </authorList>
    </citation>
    <scope>NUCLEOTIDE SEQUENCE</scope>
    <source>
        <strain evidence="5">CBS2887</strain>
    </source>
</reference>
<sequence>LEQFQGKEIEGRPINLDMSTSKPQTPSQNQKFQDRAKKYGDTPSQPSDTLFIGNLSFQADRDTLKEYFDQHGTVLGIRIP</sequence>
<dbReference type="GO" id="GO:0005634">
    <property type="term" value="C:nucleus"/>
    <property type="evidence" value="ECO:0007669"/>
    <property type="project" value="TreeGrafter"/>
</dbReference>
<dbReference type="InterPro" id="IPR035979">
    <property type="entry name" value="RBD_domain_sf"/>
</dbReference>
<evidence type="ECO:0000259" key="4">
    <source>
        <dbReference type="PROSITE" id="PS50102"/>
    </source>
</evidence>
<dbReference type="InterPro" id="IPR012677">
    <property type="entry name" value="Nucleotide-bd_a/b_plait_sf"/>
</dbReference>
<gene>
    <name evidence="5" type="ORF">WICPIJ_003210</name>
</gene>
<evidence type="ECO:0000313" key="6">
    <source>
        <dbReference type="Proteomes" id="UP000774326"/>
    </source>
</evidence>
<dbReference type="SUPFAM" id="SSF54928">
    <property type="entry name" value="RNA-binding domain, RBD"/>
    <property type="match status" value="1"/>
</dbReference>
<comment type="caution">
    <text evidence="5">The sequence shown here is derived from an EMBL/GenBank/DDBJ whole genome shotgun (WGS) entry which is preliminary data.</text>
</comment>
<dbReference type="PROSITE" id="PS50102">
    <property type="entry name" value="RRM"/>
    <property type="match status" value="1"/>
</dbReference>
<keyword evidence="6" id="KW-1185">Reference proteome</keyword>
<feature type="domain" description="RRM" evidence="4">
    <location>
        <begin position="48"/>
        <end position="80"/>
    </location>
</feature>
<dbReference type="Proteomes" id="UP000774326">
    <property type="component" value="Unassembled WGS sequence"/>
</dbReference>